<evidence type="ECO:0000313" key="7">
    <source>
        <dbReference type="EMBL" id="HCL03464.1"/>
    </source>
</evidence>
<dbReference type="CDD" id="cd17536">
    <property type="entry name" value="REC_YesN-like"/>
    <property type="match status" value="1"/>
</dbReference>
<evidence type="ECO:0000313" key="8">
    <source>
        <dbReference type="Proteomes" id="UP000262969"/>
    </source>
</evidence>
<dbReference type="Pfam" id="PF00072">
    <property type="entry name" value="Response_reg"/>
    <property type="match status" value="1"/>
</dbReference>
<name>A0A3D2X959_9FIRM</name>
<keyword evidence="5" id="KW-0597">Phosphoprotein</keyword>
<dbReference type="SUPFAM" id="SSF52172">
    <property type="entry name" value="CheY-like"/>
    <property type="match status" value="1"/>
</dbReference>
<sequence length="335" mass="38567">MYTIVVADDEEELRSAIIRKMDWNSIGFQVVGEASNGIEALEMVEKEEPDLLLTDIRMPFLSGIELARQVREIRPTTQIAFLSGYDDFSYAQQAIQYNVISYLLKPISMSDLTQKLLEIKDKLDHLFEEFHILSKVLKDSQSFVVPLLLDECWERDNQAREELLLEQAVACELIQNSKTSYYYTVMAVKIRDHSGENRTDMELVHSIDIILKKYIKHNSFYTEGRVISLLIGTKSTFDKYLHIIVGEIMQSIERILGMYCDIGISRMVDRLGYCHEAYREAMNALSYSLLGKSNVHYISDEERADFDLSKVPDIVMEIENLLRGGSKKELAGYLD</sequence>
<dbReference type="PROSITE" id="PS50110">
    <property type="entry name" value="RESPONSE_REGULATORY"/>
    <property type="match status" value="1"/>
</dbReference>
<evidence type="ECO:0000259" key="6">
    <source>
        <dbReference type="PROSITE" id="PS50110"/>
    </source>
</evidence>
<dbReference type="PANTHER" id="PTHR42713:SF3">
    <property type="entry name" value="TRANSCRIPTIONAL REGULATORY PROTEIN HPTR"/>
    <property type="match status" value="1"/>
</dbReference>
<proteinExistence type="predicted"/>
<dbReference type="PANTHER" id="PTHR42713">
    <property type="entry name" value="HISTIDINE KINASE-RELATED"/>
    <property type="match status" value="1"/>
</dbReference>
<comment type="caution">
    <text evidence="7">The sequence shown here is derived from an EMBL/GenBank/DDBJ whole genome shotgun (WGS) entry which is preliminary data.</text>
</comment>
<protein>
    <recommendedName>
        <fullName evidence="1">Stage 0 sporulation protein A homolog</fullName>
    </recommendedName>
</protein>
<dbReference type="InterPro" id="IPR001789">
    <property type="entry name" value="Sig_transdc_resp-reg_receiver"/>
</dbReference>
<dbReference type="Proteomes" id="UP000262969">
    <property type="component" value="Unassembled WGS sequence"/>
</dbReference>
<dbReference type="InterPro" id="IPR011006">
    <property type="entry name" value="CheY-like_superfamily"/>
</dbReference>
<reference evidence="7 8" key="1">
    <citation type="journal article" date="2018" name="Nat. Biotechnol.">
        <title>A standardized bacterial taxonomy based on genome phylogeny substantially revises the tree of life.</title>
        <authorList>
            <person name="Parks D.H."/>
            <person name="Chuvochina M."/>
            <person name="Waite D.W."/>
            <person name="Rinke C."/>
            <person name="Skarshewski A."/>
            <person name="Chaumeil P.A."/>
            <person name="Hugenholtz P."/>
        </authorList>
    </citation>
    <scope>NUCLEOTIDE SEQUENCE [LARGE SCALE GENOMIC DNA]</scope>
    <source>
        <strain evidence="7">UBA11728</strain>
    </source>
</reference>
<feature type="domain" description="Response regulatory" evidence="6">
    <location>
        <begin position="3"/>
        <end position="120"/>
    </location>
</feature>
<gene>
    <name evidence="7" type="ORF">DHW61_13820</name>
</gene>
<organism evidence="7 8">
    <name type="scientific">Lachnoclostridium phytofermentans</name>
    <dbReference type="NCBI Taxonomy" id="66219"/>
    <lineage>
        <taxon>Bacteria</taxon>
        <taxon>Bacillati</taxon>
        <taxon>Bacillota</taxon>
        <taxon>Clostridia</taxon>
        <taxon>Lachnospirales</taxon>
        <taxon>Lachnospiraceae</taxon>
    </lineage>
</organism>
<evidence type="ECO:0000256" key="3">
    <source>
        <dbReference type="ARBA" id="ARBA00023125"/>
    </source>
</evidence>
<feature type="non-terminal residue" evidence="7">
    <location>
        <position position="335"/>
    </location>
</feature>
<dbReference type="InterPro" id="IPR051552">
    <property type="entry name" value="HptR"/>
</dbReference>
<dbReference type="GO" id="GO:0003677">
    <property type="term" value="F:DNA binding"/>
    <property type="evidence" value="ECO:0007669"/>
    <property type="project" value="UniProtKB-KW"/>
</dbReference>
<comment type="function">
    <text evidence="4">May play the central regulatory role in sporulation. It may be an element of the effector pathway responsible for the activation of sporulation genes in response to nutritional stress. Spo0A may act in concert with spo0H (a sigma factor) to control the expression of some genes that are critical to the sporulation process.</text>
</comment>
<keyword evidence="3 7" id="KW-0238">DNA-binding</keyword>
<dbReference type="SMART" id="SM00448">
    <property type="entry name" value="REC"/>
    <property type="match status" value="1"/>
</dbReference>
<evidence type="ECO:0000256" key="2">
    <source>
        <dbReference type="ARBA" id="ARBA00022490"/>
    </source>
</evidence>
<evidence type="ECO:0000256" key="5">
    <source>
        <dbReference type="PROSITE-ProRule" id="PRU00169"/>
    </source>
</evidence>
<dbReference type="AlphaFoldDB" id="A0A3D2X959"/>
<evidence type="ECO:0000256" key="1">
    <source>
        <dbReference type="ARBA" id="ARBA00018672"/>
    </source>
</evidence>
<accession>A0A3D2X959</accession>
<dbReference type="GO" id="GO:0000160">
    <property type="term" value="P:phosphorelay signal transduction system"/>
    <property type="evidence" value="ECO:0007669"/>
    <property type="project" value="InterPro"/>
</dbReference>
<dbReference type="Gene3D" id="3.40.50.2300">
    <property type="match status" value="1"/>
</dbReference>
<dbReference type="EMBL" id="DPVV01000456">
    <property type="protein sequence ID" value="HCL03464.1"/>
    <property type="molecule type" value="Genomic_DNA"/>
</dbReference>
<evidence type="ECO:0000256" key="4">
    <source>
        <dbReference type="ARBA" id="ARBA00024867"/>
    </source>
</evidence>
<keyword evidence="2" id="KW-0963">Cytoplasm</keyword>
<feature type="modified residue" description="4-aspartylphosphate" evidence="5">
    <location>
        <position position="55"/>
    </location>
</feature>